<sequence>MTVKPNIKKNFNITWLLLYGAGLITVGILVLVNGKIVVEPAARLGGIFIVANGIHRLIRAYARHQRLPVFSGVGNIIIGLISVFFPAATLALLSFIFSLYVFLNALVKFIDFGTALKNAVPDAFYDFFSGIFFTVFGIIMLFGTLMGSQGMLVVIGLYCIIYGAGELRLFIREAAPNKAKGIIRRRIRFSLPQVITTFIPLKTLRSYTERLDSREIDIEKLQNEERYEKSADAPDIHVLIHVSADGVGSIGHCDLVLNGTVISYGNYDKSSERLFGGIGDGVLFKADFDKYINFCVYHDLQMVFDFGIKLSEKQLAKVRKGIAKLERNITRWKPPYQLATENSPIADIADFDDYCSSLWNGTHARFFKFKSGRFKTYFVMSTNCVFLADYILSKAGTDIVKTAGIITPGDYYDYMQSEYALPGGIVITRDIYSKYNVSPAET</sequence>
<feature type="transmembrane region" description="Helical" evidence="1">
    <location>
        <begin position="40"/>
        <end position="58"/>
    </location>
</feature>
<accession>A0A174ZDR0</accession>
<dbReference type="STRING" id="39492.ERS852540_00430"/>
<evidence type="ECO:0000256" key="1">
    <source>
        <dbReference type="SAM" id="Phobius"/>
    </source>
</evidence>
<dbReference type="OrthoDB" id="1641596at2"/>
<dbReference type="InterPro" id="IPR005325">
    <property type="entry name" value="DUF308_memb"/>
</dbReference>
<feature type="transmembrane region" description="Helical" evidence="1">
    <location>
        <begin position="123"/>
        <end position="145"/>
    </location>
</feature>
<dbReference type="Pfam" id="PF03729">
    <property type="entry name" value="DUF308"/>
    <property type="match status" value="1"/>
</dbReference>
<gene>
    <name evidence="2" type="ORF">ERS852540_00430</name>
</gene>
<keyword evidence="1" id="KW-1133">Transmembrane helix</keyword>
<proteinExistence type="predicted"/>
<feature type="transmembrane region" description="Helical" evidence="1">
    <location>
        <begin position="67"/>
        <end position="85"/>
    </location>
</feature>
<protein>
    <submittedName>
        <fullName evidence="2">Uncharacterized conserved protein</fullName>
    </submittedName>
</protein>
<dbReference type="AlphaFoldDB" id="A0A174ZDR0"/>
<reference evidence="2 3" key="1">
    <citation type="submission" date="2015-09" db="EMBL/GenBank/DDBJ databases">
        <authorList>
            <consortium name="Pathogen Informatics"/>
        </authorList>
    </citation>
    <scope>NUCLEOTIDE SEQUENCE [LARGE SCALE GENOMIC DNA]</scope>
    <source>
        <strain evidence="2 3">2789STDY5834928</strain>
    </source>
</reference>
<evidence type="ECO:0000313" key="3">
    <source>
        <dbReference type="Proteomes" id="UP000095662"/>
    </source>
</evidence>
<keyword evidence="1" id="KW-0812">Transmembrane</keyword>
<dbReference type="EMBL" id="CZBY01000002">
    <property type="protein sequence ID" value="CUQ82171.1"/>
    <property type="molecule type" value="Genomic_DNA"/>
</dbReference>
<feature type="transmembrane region" description="Helical" evidence="1">
    <location>
        <begin position="151"/>
        <end position="171"/>
    </location>
</feature>
<keyword evidence="1" id="KW-0472">Membrane</keyword>
<name>A0A174ZDR0_9FIRM</name>
<evidence type="ECO:0000313" key="2">
    <source>
        <dbReference type="EMBL" id="CUQ82171.1"/>
    </source>
</evidence>
<feature type="transmembrane region" description="Helical" evidence="1">
    <location>
        <begin position="12"/>
        <end position="34"/>
    </location>
</feature>
<organism evidence="2 3">
    <name type="scientific">[Eubacterium] siraeum</name>
    <dbReference type="NCBI Taxonomy" id="39492"/>
    <lineage>
        <taxon>Bacteria</taxon>
        <taxon>Bacillati</taxon>
        <taxon>Bacillota</taxon>
        <taxon>Clostridia</taxon>
        <taxon>Eubacteriales</taxon>
        <taxon>Oscillospiraceae</taxon>
        <taxon>Oscillospiraceae incertae sedis</taxon>
    </lineage>
</organism>
<dbReference type="Proteomes" id="UP000095662">
    <property type="component" value="Unassembled WGS sequence"/>
</dbReference>